<evidence type="ECO:0000256" key="4">
    <source>
        <dbReference type="ARBA" id="ARBA00023306"/>
    </source>
</evidence>
<name>A0A267EA32_9PLAT</name>
<dbReference type="EMBL" id="NIVC01002599">
    <property type="protein sequence ID" value="PAA56622.1"/>
    <property type="molecule type" value="Genomic_DNA"/>
</dbReference>
<accession>A0A267EA32</accession>
<dbReference type="STRING" id="282301.A0A267EA32"/>
<keyword evidence="3" id="KW-0132">Cell division</keyword>
<evidence type="ECO:0000256" key="3">
    <source>
        <dbReference type="ARBA" id="ARBA00022618"/>
    </source>
</evidence>
<comment type="caution">
    <text evidence="8">The sequence shown here is derived from an EMBL/GenBank/DDBJ whole genome shotgun (WGS) entry which is preliminary data.</text>
</comment>
<comment type="similarity">
    <text evidence="1">Belongs to the ataxin-10 family.</text>
</comment>
<dbReference type="GO" id="GO:0051301">
    <property type="term" value="P:cell division"/>
    <property type="evidence" value="ECO:0007669"/>
    <property type="project" value="UniProtKB-KW"/>
</dbReference>
<dbReference type="InterPro" id="IPR011989">
    <property type="entry name" value="ARM-like"/>
</dbReference>
<evidence type="ECO:0000256" key="2">
    <source>
        <dbReference type="ARBA" id="ARBA00018804"/>
    </source>
</evidence>
<feature type="non-terminal residue" evidence="8">
    <location>
        <position position="1"/>
    </location>
</feature>
<dbReference type="EMBL" id="NIVC01002382">
    <property type="protein sequence ID" value="PAA58368.1"/>
    <property type="molecule type" value="Genomic_DNA"/>
</dbReference>
<feature type="domain" description="Ataxin-10" evidence="6">
    <location>
        <begin position="389"/>
        <end position="461"/>
    </location>
</feature>
<dbReference type="Proteomes" id="UP000215902">
    <property type="component" value="Unassembled WGS sequence"/>
</dbReference>
<comment type="function">
    <text evidence="5">May play a role in the regulation of cytokinesis. May play a role in signaling by stimulating protein glycosylation. Induces neuritogenesis by activating the Ras-MAP kinase pathway and is necessary for the survival of cerebellar neurons. Does not appear to play a major role in ciliogenesis.</text>
</comment>
<dbReference type="Gene3D" id="1.25.10.10">
    <property type="entry name" value="Leucine-rich Repeat Variant"/>
    <property type="match status" value="1"/>
</dbReference>
<sequence>TAVAMATRATQPDDAARMTLAECNELLLSIEQQQQQQSDSSDSALRLLRAARSMAALCGEFRSQLVVDDTLAERFLAAVVQSAERCPAQQPDASVTASVAIQTVYNACAFDSLDSVERSSGSRLAGHVTDWLSSLCRLVLSLQQRDRDRPAACLSLLLVLLSSSRSGSQCLAANPAAEEQAAVFVRQELLTVCGVEEDSGSCAGDRLLALRELLGTDCGSRLLMPELRLSEMQPAPAAQDCLAQLLHLAVQSQPEPPPLSRAAWRRLLEHLRSYASQLLCTVRADPVSLESGSALFFCACDLLGRPLANWQAGQTHDDDDDDDVASSLRRDLGLARLACQLLRCADLAGRANPAGPFAVDRRRLLSSSSQSDADPVYEAALSHPGAALKTALVRFLANAAYSNPPFQLAIVKEGGLPELLNCLALDDKNPCLRQWAALAIRNLCQDCPEARDLLRRLRPLGDGADNLSSDSRGLLDECCGTRQITVRNGRVVPVDED</sequence>
<evidence type="ECO:0000256" key="1">
    <source>
        <dbReference type="ARBA" id="ARBA00008384"/>
    </source>
</evidence>
<dbReference type="InterPro" id="IPR019156">
    <property type="entry name" value="Ataxin-10_domain"/>
</dbReference>
<dbReference type="InterPro" id="IPR016024">
    <property type="entry name" value="ARM-type_fold"/>
</dbReference>
<dbReference type="SUPFAM" id="SSF48371">
    <property type="entry name" value="ARM repeat"/>
    <property type="match status" value="2"/>
</dbReference>
<keyword evidence="4" id="KW-0131">Cell cycle</keyword>
<dbReference type="Pfam" id="PF09759">
    <property type="entry name" value="Atx10homo_assoc"/>
    <property type="match status" value="1"/>
</dbReference>
<dbReference type="PANTHER" id="PTHR13255:SF0">
    <property type="entry name" value="ATAXIN-10"/>
    <property type="match status" value="1"/>
</dbReference>
<evidence type="ECO:0000313" key="9">
    <source>
        <dbReference type="Proteomes" id="UP000215902"/>
    </source>
</evidence>
<dbReference type="GO" id="GO:0005829">
    <property type="term" value="C:cytosol"/>
    <property type="evidence" value="ECO:0007669"/>
    <property type="project" value="TreeGrafter"/>
</dbReference>
<gene>
    <name evidence="8" type="ORF">BOX15_Mlig024472g4</name>
    <name evidence="7" type="ORF">BOX15_Mlig024472g8</name>
</gene>
<proteinExistence type="inferred from homology"/>
<evidence type="ECO:0000259" key="6">
    <source>
        <dbReference type="Pfam" id="PF09759"/>
    </source>
</evidence>
<evidence type="ECO:0000313" key="8">
    <source>
        <dbReference type="EMBL" id="PAA58368.1"/>
    </source>
</evidence>
<dbReference type="AlphaFoldDB" id="A0A267EA32"/>
<organism evidence="8 9">
    <name type="scientific">Macrostomum lignano</name>
    <dbReference type="NCBI Taxonomy" id="282301"/>
    <lineage>
        <taxon>Eukaryota</taxon>
        <taxon>Metazoa</taxon>
        <taxon>Spiralia</taxon>
        <taxon>Lophotrochozoa</taxon>
        <taxon>Platyhelminthes</taxon>
        <taxon>Rhabditophora</taxon>
        <taxon>Macrostomorpha</taxon>
        <taxon>Macrostomida</taxon>
        <taxon>Macrostomidae</taxon>
        <taxon>Macrostomum</taxon>
    </lineage>
</organism>
<protein>
    <recommendedName>
        <fullName evidence="2">Ataxin-10</fullName>
    </recommendedName>
</protein>
<evidence type="ECO:0000313" key="7">
    <source>
        <dbReference type="EMBL" id="PAA56622.1"/>
    </source>
</evidence>
<evidence type="ECO:0000256" key="5">
    <source>
        <dbReference type="ARBA" id="ARBA00045173"/>
    </source>
</evidence>
<keyword evidence="9" id="KW-1185">Reference proteome</keyword>
<dbReference type="OrthoDB" id="379794at2759"/>
<dbReference type="InterPro" id="IPR051374">
    <property type="entry name" value="Ataxin-10/CTR86_families"/>
</dbReference>
<reference evidence="8 9" key="1">
    <citation type="submission" date="2017-06" db="EMBL/GenBank/DDBJ databases">
        <title>A platform for efficient transgenesis in Macrostomum lignano, a flatworm model organism for stem cell research.</title>
        <authorList>
            <person name="Berezikov E."/>
        </authorList>
    </citation>
    <scope>NUCLEOTIDE SEQUENCE [LARGE SCALE GENOMIC DNA]</scope>
    <source>
        <strain evidence="8">DV1</strain>
        <tissue evidence="8">Whole organism</tissue>
    </source>
</reference>
<dbReference type="PANTHER" id="PTHR13255">
    <property type="entry name" value="ATAXIN-10"/>
    <property type="match status" value="1"/>
</dbReference>